<feature type="compositionally biased region" description="Acidic residues" evidence="6">
    <location>
        <begin position="629"/>
        <end position="653"/>
    </location>
</feature>
<feature type="compositionally biased region" description="Low complexity" evidence="6">
    <location>
        <begin position="1419"/>
        <end position="1450"/>
    </location>
</feature>
<feature type="compositionally biased region" description="Polar residues" evidence="6">
    <location>
        <begin position="112"/>
        <end position="128"/>
    </location>
</feature>
<proteinExistence type="predicted"/>
<feature type="compositionally biased region" description="Polar residues" evidence="6">
    <location>
        <begin position="528"/>
        <end position="539"/>
    </location>
</feature>
<organism evidence="8 9">
    <name type="scientific">Schistosoma rodhaini</name>
    <dbReference type="NCBI Taxonomy" id="6188"/>
    <lineage>
        <taxon>Eukaryota</taxon>
        <taxon>Metazoa</taxon>
        <taxon>Spiralia</taxon>
        <taxon>Lophotrochozoa</taxon>
        <taxon>Platyhelminthes</taxon>
        <taxon>Trematoda</taxon>
        <taxon>Digenea</taxon>
        <taxon>Strigeidida</taxon>
        <taxon>Schistosomatoidea</taxon>
        <taxon>Schistosomatidae</taxon>
        <taxon>Schistosoma</taxon>
    </lineage>
</organism>
<feature type="region of interest" description="Disordered" evidence="6">
    <location>
        <begin position="1217"/>
        <end position="1259"/>
    </location>
</feature>
<keyword evidence="2" id="KW-0805">Transcription regulation</keyword>
<keyword evidence="4" id="KW-0804">Transcription</keyword>
<dbReference type="Pfam" id="PF01388">
    <property type="entry name" value="ARID"/>
    <property type="match status" value="1"/>
</dbReference>
<name>A0AA85ETF3_9TREM</name>
<feature type="region of interest" description="Disordered" evidence="6">
    <location>
        <begin position="482"/>
        <end position="608"/>
    </location>
</feature>
<feature type="domain" description="ARID" evidence="7">
    <location>
        <begin position="679"/>
        <end position="771"/>
    </location>
</feature>
<feature type="region of interest" description="Disordered" evidence="6">
    <location>
        <begin position="627"/>
        <end position="660"/>
    </location>
</feature>
<protein>
    <recommendedName>
        <fullName evidence="7">ARID domain-containing protein</fullName>
    </recommendedName>
</protein>
<feature type="compositionally biased region" description="Low complexity" evidence="6">
    <location>
        <begin position="7"/>
        <end position="18"/>
    </location>
</feature>
<dbReference type="SMART" id="SM00501">
    <property type="entry name" value="BRIGHT"/>
    <property type="match status" value="1"/>
</dbReference>
<dbReference type="SMART" id="SM01014">
    <property type="entry name" value="ARID"/>
    <property type="match status" value="1"/>
</dbReference>
<dbReference type="GO" id="GO:0005634">
    <property type="term" value="C:nucleus"/>
    <property type="evidence" value="ECO:0007669"/>
    <property type="project" value="UniProtKB-SubCell"/>
</dbReference>
<evidence type="ECO:0000256" key="2">
    <source>
        <dbReference type="ARBA" id="ARBA00023015"/>
    </source>
</evidence>
<dbReference type="FunFam" id="1.10.150.60:FF:000007">
    <property type="entry name" value="AT-rich interactive domain-containing protein 3C"/>
    <property type="match status" value="1"/>
</dbReference>
<reference evidence="9" key="2">
    <citation type="submission" date="2023-11" db="UniProtKB">
        <authorList>
            <consortium name="WormBaseParasite"/>
        </authorList>
    </citation>
    <scope>IDENTIFICATION</scope>
</reference>
<feature type="compositionally biased region" description="Low complexity" evidence="6">
    <location>
        <begin position="815"/>
        <end position="842"/>
    </location>
</feature>
<dbReference type="PANTHER" id="PTHR15348">
    <property type="entry name" value="AT-RICH INTERACTIVE DOMAIN-CONTAINING PROTEIN ARID DOMAIN- CONTAINING PROTEIN DEAD RINGER PROTEIN B-CELL REGULATOR OF IGH TRANSCRIPTION BRIGHT"/>
    <property type="match status" value="1"/>
</dbReference>
<feature type="compositionally biased region" description="Polar residues" evidence="6">
    <location>
        <begin position="804"/>
        <end position="814"/>
    </location>
</feature>
<feature type="compositionally biased region" description="Polar residues" evidence="6">
    <location>
        <begin position="1096"/>
        <end position="1116"/>
    </location>
</feature>
<feature type="compositionally biased region" description="Polar residues" evidence="6">
    <location>
        <begin position="19"/>
        <end position="31"/>
    </location>
</feature>
<feature type="compositionally biased region" description="Pro residues" evidence="6">
    <location>
        <begin position="482"/>
        <end position="503"/>
    </location>
</feature>
<dbReference type="Proteomes" id="UP000050792">
    <property type="component" value="Unassembled WGS sequence"/>
</dbReference>
<evidence type="ECO:0000259" key="7">
    <source>
        <dbReference type="PROSITE" id="PS51011"/>
    </source>
</evidence>
<feature type="compositionally biased region" description="Low complexity" evidence="6">
    <location>
        <begin position="556"/>
        <end position="569"/>
    </location>
</feature>
<evidence type="ECO:0000256" key="5">
    <source>
        <dbReference type="ARBA" id="ARBA00023242"/>
    </source>
</evidence>
<feature type="compositionally biased region" description="Basic and acidic residues" evidence="6">
    <location>
        <begin position="331"/>
        <end position="350"/>
    </location>
</feature>
<feature type="compositionally biased region" description="Polar residues" evidence="6">
    <location>
        <begin position="575"/>
        <end position="608"/>
    </location>
</feature>
<accession>A0AA85ETF3</accession>
<feature type="compositionally biased region" description="Polar residues" evidence="6">
    <location>
        <begin position="63"/>
        <end position="101"/>
    </location>
</feature>
<dbReference type="PROSITE" id="PS51011">
    <property type="entry name" value="ARID"/>
    <property type="match status" value="1"/>
</dbReference>
<dbReference type="WBParaSite" id="SRDH1_23560.1">
    <property type="protein sequence ID" value="SRDH1_23560.1"/>
    <property type="gene ID" value="SRDH1_23560"/>
</dbReference>
<feature type="compositionally biased region" description="Low complexity" evidence="6">
    <location>
        <begin position="1364"/>
        <end position="1399"/>
    </location>
</feature>
<evidence type="ECO:0000256" key="4">
    <source>
        <dbReference type="ARBA" id="ARBA00023163"/>
    </source>
</evidence>
<comment type="subcellular location">
    <subcellularLocation>
        <location evidence="1">Nucleus</location>
    </subcellularLocation>
</comment>
<dbReference type="InterPro" id="IPR045147">
    <property type="entry name" value="ARI3A/B/C"/>
</dbReference>
<dbReference type="InterPro" id="IPR001606">
    <property type="entry name" value="ARID_dom"/>
</dbReference>
<feature type="region of interest" description="Disordered" evidence="6">
    <location>
        <begin position="330"/>
        <end position="421"/>
    </location>
</feature>
<feature type="compositionally biased region" description="Acidic residues" evidence="6">
    <location>
        <begin position="1229"/>
        <end position="1254"/>
    </location>
</feature>
<dbReference type="InterPro" id="IPR036431">
    <property type="entry name" value="ARID_dom_sf"/>
</dbReference>
<feature type="region of interest" description="Disordered" evidence="6">
    <location>
        <begin position="796"/>
        <end position="842"/>
    </location>
</feature>
<feature type="region of interest" description="Disordered" evidence="6">
    <location>
        <begin position="1355"/>
        <end position="1456"/>
    </location>
</feature>
<dbReference type="PANTHER" id="PTHR15348:SF0">
    <property type="entry name" value="PROTEIN DEAD RINGER"/>
    <property type="match status" value="1"/>
</dbReference>
<dbReference type="GO" id="GO:0003677">
    <property type="term" value="F:DNA binding"/>
    <property type="evidence" value="ECO:0007669"/>
    <property type="project" value="UniProtKB-KW"/>
</dbReference>
<feature type="compositionally biased region" description="Low complexity" evidence="6">
    <location>
        <begin position="221"/>
        <end position="262"/>
    </location>
</feature>
<evidence type="ECO:0000256" key="3">
    <source>
        <dbReference type="ARBA" id="ARBA00023125"/>
    </source>
</evidence>
<dbReference type="GO" id="GO:0006357">
    <property type="term" value="P:regulation of transcription by RNA polymerase II"/>
    <property type="evidence" value="ECO:0007669"/>
    <property type="project" value="InterPro"/>
</dbReference>
<evidence type="ECO:0000313" key="9">
    <source>
        <dbReference type="WBParaSite" id="SRDH1_23560.1"/>
    </source>
</evidence>
<evidence type="ECO:0000256" key="1">
    <source>
        <dbReference type="ARBA" id="ARBA00004123"/>
    </source>
</evidence>
<feature type="region of interest" description="Disordered" evidence="6">
    <location>
        <begin position="1"/>
        <end position="154"/>
    </location>
</feature>
<feature type="compositionally biased region" description="Acidic residues" evidence="6">
    <location>
        <begin position="394"/>
        <end position="410"/>
    </location>
</feature>
<reference evidence="8" key="1">
    <citation type="submission" date="2022-06" db="EMBL/GenBank/DDBJ databases">
        <authorList>
            <person name="Berger JAMES D."/>
            <person name="Berger JAMES D."/>
        </authorList>
    </citation>
    <scope>NUCLEOTIDE SEQUENCE [LARGE SCALE GENOMIC DNA]</scope>
</reference>
<keyword evidence="3" id="KW-0238">DNA-binding</keyword>
<keyword evidence="8" id="KW-1185">Reference proteome</keyword>
<feature type="region of interest" description="Disordered" evidence="6">
    <location>
        <begin position="212"/>
        <end position="263"/>
    </location>
</feature>
<evidence type="ECO:0000313" key="8">
    <source>
        <dbReference type="Proteomes" id="UP000050792"/>
    </source>
</evidence>
<sequence>MCDLLSQPQQQQQQQRQQTTGQKLSTRQLNKNQHHLSIIDTNSNSSSSSNNNTTISNNTGTSAEMSSNLCTNSNRFNNSISNGSRSSKLKQQQQQNTQRPDINSLVDDDNTTDSIGSNNSSSIKHTSWSPSEISNNTNNNNNNSRGNSSLKDQNHISINGDLQQQQQQGICSTKNETLNSLSDINSQCSINEQRSKTSISFDSIQLTHSNHSNSIKHDHCSLTSSKSPPLSPSNSSSSSSSSSNHSLSFRNNENSQWNNNHNIGKDVNTIDSFNAKSQIDMTAKSNSPTEDNSYHVKLSRYGHQQNRRQSNKSNISSYCISSDQEMNYDEECQKRQPLGKDLDVEEKKHDEDEEEEREGVEYKNDCIDGGNANGDVDDVDGVNHVDRNITNADNNDDDADDDDDDNDGDNDNSYLIDQQTNHHYSTSFPTLTSDSLSNCISPMLAAAAMAALTTGCFPTSCNQLSQLNYSLLSKSYGISQLSPPPTPLHPHLPPPLTLQPPVLPSSSSSSSAYTQRLHMTKQQQQQQLAFLNSTPNRNSKVNDTHHSHSHHHHQHNNGNSLSSLGCNSSPPIHSIHSNNDNYNTITNSKGNYASTSPPPQLSSRSNSPHQLLNNRLVSSNNLTYLSSMDDVDEENDEMDSDEVEEEIEGEEMDNSSTHGNNHQWTFEEQFKQLYVISDDPKRKEFLDELFVYMQRRGTPVNRIPIMAKQVLDLYELFQLVVARGGLVEVINKKLWREITKGLNLPSSITSAAFTLRTQYMKYLYPYECETLGLSSPNELQAAIDGNRREARRSSYTFDYPMMNPPNTSRSTSPVSTKSANPQTTTTNTSTTMTASNTIPNSPSPLNVNPSLSNSIVYPNSLGFPNGTNPDVNQLLSNISTGSTPFCTNNVGFNTQFGQFNPFLTIPTGSLPANGLGLQPSSTISSSSTVSVSATVPSNQIGNSPVNLFPSHLLPSMISAPNFSIIGSHFQGFNTSLNNSDDPFITSSSPSSSIQSGTILPGIPNNFTDPNAMAAAAAAAATLFGAGFPTLPGAFTATPPSLPLSLQTTISMNTSPITTTTTTLNNSYLVNNSSLLNQSDGCLKFPILNNLRNQANHSNPNNLLIDTNESNTSSGLRSKSKLTLHDNDDCQFTSSLPLNLTANETNLINLDEKGTPYIDSDSRSSLMPLDHEKLNNKLQYYNNDENELMALHSDDRYIQKDGKDNLLNNFNETDRKVSNLRRHRHKDTTAADDDDDNHNSDGDDDDVDDDNDDDCPGIHNENIELRCRSNSSVEVNKRELIGTNNTISNNNNRIQQTSFTFENEDSNIKTAAQMACQQLWAAAAAAAAGLHCGGIKTSETNNYGVLTGNLNGPLKSSQLSQQVESSNNITTTTNNNNSNNSKQTQQFPSSKSSSYSSNKKTNSRTPSHLDTPNAKIPKLSSSNQMNSSSSSGNNSNEIGGKQSNNGSNLSKKSSDLRKQNEAITMSANLHFNNNSTSTGVNNSLSAAQLSMATQNFRIQTQPGAPMGLPQNAIVVTMEMGNILYQGVLFGQLKR</sequence>
<dbReference type="Gene3D" id="1.10.150.60">
    <property type="entry name" value="ARID DNA-binding domain"/>
    <property type="match status" value="1"/>
</dbReference>
<dbReference type="CDD" id="cd16881">
    <property type="entry name" value="ARID_Dri-like"/>
    <property type="match status" value="1"/>
</dbReference>
<keyword evidence="5" id="KW-0539">Nucleus</keyword>
<feature type="compositionally biased region" description="Low complexity" evidence="6">
    <location>
        <begin position="129"/>
        <end position="149"/>
    </location>
</feature>
<feature type="compositionally biased region" description="Low complexity" evidence="6">
    <location>
        <begin position="38"/>
        <end position="62"/>
    </location>
</feature>
<evidence type="ECO:0000256" key="6">
    <source>
        <dbReference type="SAM" id="MobiDB-lite"/>
    </source>
</evidence>
<feature type="region of interest" description="Disordered" evidence="6">
    <location>
        <begin position="1096"/>
        <end position="1117"/>
    </location>
</feature>
<dbReference type="SUPFAM" id="SSF46774">
    <property type="entry name" value="ARID-like"/>
    <property type="match status" value="1"/>
</dbReference>